<protein>
    <submittedName>
        <fullName evidence="1">Uncharacterized protein</fullName>
    </submittedName>
</protein>
<reference evidence="1 2" key="1">
    <citation type="journal article" date="2023" name="G3 (Bethesda)">
        <title>A chromosome-level genome assembly of Zasmidium syzygii isolated from banana leaves.</title>
        <authorList>
            <person name="van Westerhoven A.C."/>
            <person name="Mehrabi R."/>
            <person name="Talebi R."/>
            <person name="Steentjes M.B.F."/>
            <person name="Corcolon B."/>
            <person name="Chong P.A."/>
            <person name="Kema G.H.J."/>
            <person name="Seidl M.F."/>
        </authorList>
    </citation>
    <scope>NUCLEOTIDE SEQUENCE [LARGE SCALE GENOMIC DNA]</scope>
    <source>
        <strain evidence="1 2">P124</strain>
    </source>
</reference>
<accession>A0ABR0EN10</accession>
<organism evidence="1 2">
    <name type="scientific">Zasmidium cellare</name>
    <name type="common">Wine cellar mold</name>
    <name type="synonym">Racodium cellare</name>
    <dbReference type="NCBI Taxonomy" id="395010"/>
    <lineage>
        <taxon>Eukaryota</taxon>
        <taxon>Fungi</taxon>
        <taxon>Dikarya</taxon>
        <taxon>Ascomycota</taxon>
        <taxon>Pezizomycotina</taxon>
        <taxon>Dothideomycetes</taxon>
        <taxon>Dothideomycetidae</taxon>
        <taxon>Mycosphaerellales</taxon>
        <taxon>Mycosphaerellaceae</taxon>
        <taxon>Zasmidium</taxon>
    </lineage>
</organism>
<evidence type="ECO:0000313" key="2">
    <source>
        <dbReference type="Proteomes" id="UP001305779"/>
    </source>
</evidence>
<keyword evidence="2" id="KW-1185">Reference proteome</keyword>
<proteinExistence type="predicted"/>
<name>A0ABR0EN10_ZASCE</name>
<sequence length="179" mass="20081">MSYSTQPTFIHTGTWDDEMRSHPALAWMEKYTRNIIDTRSWNTPASDWHTPDFTFQKSTGQVVEGADAAFKSVAEVYAPFSAHCHDPAFLICWETSSGWGMFGIANLWWTLAAPGDSSKVKDVDGKEWDGVTPGAFRFEYVKKGDEIKLARTEIFSDPSQAMVLMLKRGMIKSEDLVGA</sequence>
<dbReference type="Proteomes" id="UP001305779">
    <property type="component" value="Unassembled WGS sequence"/>
</dbReference>
<evidence type="ECO:0000313" key="1">
    <source>
        <dbReference type="EMBL" id="KAK4502982.1"/>
    </source>
</evidence>
<comment type="caution">
    <text evidence="1">The sequence shown here is derived from an EMBL/GenBank/DDBJ whole genome shotgun (WGS) entry which is preliminary data.</text>
</comment>
<dbReference type="InterPro" id="IPR032710">
    <property type="entry name" value="NTF2-like_dom_sf"/>
</dbReference>
<dbReference type="EMBL" id="JAXOVC010000004">
    <property type="protein sequence ID" value="KAK4502982.1"/>
    <property type="molecule type" value="Genomic_DNA"/>
</dbReference>
<dbReference type="SUPFAM" id="SSF54427">
    <property type="entry name" value="NTF2-like"/>
    <property type="match status" value="1"/>
</dbReference>
<gene>
    <name evidence="1" type="ORF">PRZ48_006409</name>
</gene>